<feature type="region of interest" description="Disordered" evidence="1">
    <location>
        <begin position="1"/>
        <end position="24"/>
    </location>
</feature>
<comment type="caution">
    <text evidence="2">The sequence shown here is derived from an EMBL/GenBank/DDBJ whole genome shotgun (WGS) entry which is preliminary data.</text>
</comment>
<name>A0A845I243_9BURK</name>
<dbReference type="AlphaFoldDB" id="A0A845I243"/>
<dbReference type="Proteomes" id="UP000444316">
    <property type="component" value="Unassembled WGS sequence"/>
</dbReference>
<dbReference type="EMBL" id="WWCL01000002">
    <property type="protein sequence ID" value="MYN45781.1"/>
    <property type="molecule type" value="Genomic_DNA"/>
</dbReference>
<protein>
    <submittedName>
        <fullName evidence="2">Uncharacterized protein</fullName>
    </submittedName>
</protein>
<sequence>MRHADDTITGELPGIKPLPAPRKPRAKKYATLAEKQAAYRARKGVTAITVTLPDALAAEFKQWLAAKGKTASPVIEKLIQTQLLRKR</sequence>
<dbReference type="RefSeq" id="WP_161035331.1">
    <property type="nucleotide sequence ID" value="NZ_WWCL01000002.1"/>
</dbReference>
<evidence type="ECO:0000256" key="1">
    <source>
        <dbReference type="SAM" id="MobiDB-lite"/>
    </source>
</evidence>
<evidence type="ECO:0000313" key="2">
    <source>
        <dbReference type="EMBL" id="MYN45781.1"/>
    </source>
</evidence>
<accession>A0A845I243</accession>
<keyword evidence="3" id="KW-1185">Reference proteome</keyword>
<reference evidence="2" key="1">
    <citation type="submission" date="2019-12" db="EMBL/GenBank/DDBJ databases">
        <title>Novel species isolated from a subtropical stream in China.</title>
        <authorList>
            <person name="Lu H."/>
        </authorList>
    </citation>
    <scope>NUCLEOTIDE SEQUENCE [LARGE SCALE GENOMIC DNA]</scope>
    <source>
        <strain evidence="2">FT93W</strain>
    </source>
</reference>
<proteinExistence type="predicted"/>
<organism evidence="2 3">
    <name type="scientific">Duganella fentianensis</name>
    <dbReference type="NCBI Taxonomy" id="2692177"/>
    <lineage>
        <taxon>Bacteria</taxon>
        <taxon>Pseudomonadati</taxon>
        <taxon>Pseudomonadota</taxon>
        <taxon>Betaproteobacteria</taxon>
        <taxon>Burkholderiales</taxon>
        <taxon>Oxalobacteraceae</taxon>
        <taxon>Telluria group</taxon>
        <taxon>Duganella</taxon>
    </lineage>
</organism>
<evidence type="ECO:0000313" key="3">
    <source>
        <dbReference type="Proteomes" id="UP000444316"/>
    </source>
</evidence>
<gene>
    <name evidence="2" type="ORF">GTP23_12060</name>
</gene>